<dbReference type="InterPro" id="IPR045886">
    <property type="entry name" value="ThiF/MoeB/HesA"/>
</dbReference>
<feature type="compositionally biased region" description="Low complexity" evidence="5">
    <location>
        <begin position="471"/>
        <end position="492"/>
    </location>
</feature>
<dbReference type="GO" id="GO:0005737">
    <property type="term" value="C:cytoplasm"/>
    <property type="evidence" value="ECO:0007669"/>
    <property type="project" value="TreeGrafter"/>
</dbReference>
<dbReference type="UniPathway" id="UPA00885"/>
<organism evidence="7 8">
    <name type="scientific">Sporisorium graminicola</name>
    <dbReference type="NCBI Taxonomy" id="280036"/>
    <lineage>
        <taxon>Eukaryota</taxon>
        <taxon>Fungi</taxon>
        <taxon>Dikarya</taxon>
        <taxon>Basidiomycota</taxon>
        <taxon>Ustilaginomycotina</taxon>
        <taxon>Ustilaginomycetes</taxon>
        <taxon>Ustilaginales</taxon>
        <taxon>Ustilaginaceae</taxon>
        <taxon>Sporisorium</taxon>
    </lineage>
</organism>
<evidence type="ECO:0000256" key="5">
    <source>
        <dbReference type="SAM" id="MobiDB-lite"/>
    </source>
</evidence>
<accession>A0A4U7KU48</accession>
<feature type="compositionally biased region" description="Polar residues" evidence="5">
    <location>
        <begin position="12"/>
        <end position="25"/>
    </location>
</feature>
<dbReference type="GO" id="GO:0019781">
    <property type="term" value="F:NEDD8 activating enzyme activity"/>
    <property type="evidence" value="ECO:0007669"/>
    <property type="project" value="InterPro"/>
</dbReference>
<comment type="similarity">
    <text evidence="2">Belongs to the ubiquitin-activating E1 family. ULA1 subfamily.</text>
</comment>
<protein>
    <recommendedName>
        <fullName evidence="3">NEDD8-activating enzyme E1 regulatory subunit</fullName>
    </recommendedName>
</protein>
<sequence length="625" mass="67660">MSSLGVDPLPKTDSTITNQRPSAHTQRYDRQLRLWASSGQSSLEKSRILVIGASALSAQILKNLVLPGIGSFVLLDDAIVNGADLGVNFFLQPGESEGKSAAEEMSRLLIEMNTSVTSEAKLGSPASLLQSNPSFFAGFTLVISVNQSRAFDLALSDALWALQPPSPQVPLLRVRSAGMLAEMHISLKELGIIETHPDSVVDLRITRPFPELLDLAQQFDLNTSDTLEHSHIPFPVILIKKLIEWQSAHEGKLPTSKDREAFVKLINASRLAGNPDAENFDEAVSALGKHLWRPLASSGVGGGGVPNEVEAMFKDVACNHLTPSSTNFWILVRALREFVAASPTRSLPLSGSVPDMKATSTGYIKLQNTYRTKSLQDLAQFKQLVTETCRSAGVEGKIADDEIEAFVKHAGYLKLIRGRSERQKSEDPNQEAAMLAFLDPVNPSTFQHHIAFAAADAFFEQHGRYPGVPHTSSSSPTSNTAAASSSYTAATSIETDSAFDAPRAAKRQKSETPTGEVDSSVLDVKMRDVATLQDTSKDEQELLTLARKITTTRFSLADDGDEWDKIEQSVGELVRSGDASLPPTTALLGGVVAQEAIKLITKQYIPADNTVIYDGIQQAIGVFRL</sequence>
<evidence type="ECO:0000313" key="8">
    <source>
        <dbReference type="Proteomes" id="UP000306050"/>
    </source>
</evidence>
<evidence type="ECO:0000256" key="2">
    <source>
        <dbReference type="ARBA" id="ARBA00006868"/>
    </source>
</evidence>
<dbReference type="Proteomes" id="UP000306050">
    <property type="component" value="Chromosome SGRAM_20"/>
</dbReference>
<dbReference type="GO" id="GO:0045116">
    <property type="term" value="P:protein neddylation"/>
    <property type="evidence" value="ECO:0007669"/>
    <property type="project" value="UniProtKB-UniPathway"/>
</dbReference>
<evidence type="ECO:0000313" key="7">
    <source>
        <dbReference type="EMBL" id="TKY87646.1"/>
    </source>
</evidence>
<dbReference type="SUPFAM" id="SSF69572">
    <property type="entry name" value="Activating enzymes of the ubiquitin-like proteins"/>
    <property type="match status" value="1"/>
</dbReference>
<comment type="caution">
    <text evidence="7">The sequence shown here is derived from an EMBL/GenBank/DDBJ whole genome shotgun (WGS) entry which is preliminary data.</text>
</comment>
<reference evidence="7 8" key="1">
    <citation type="submission" date="2019-05" db="EMBL/GenBank/DDBJ databases">
        <title>Sporisorium graminicola CBS 10092 draft sequencing and annotation.</title>
        <authorList>
            <person name="Solano-Gonzalez S."/>
            <person name="Caddick M.X."/>
            <person name="Darby A."/>
        </authorList>
    </citation>
    <scope>NUCLEOTIDE SEQUENCE [LARGE SCALE GENOMIC DNA]</scope>
    <source>
        <strain evidence="7 8">CBS 10092</strain>
    </source>
</reference>
<evidence type="ECO:0000259" key="6">
    <source>
        <dbReference type="Pfam" id="PF00899"/>
    </source>
</evidence>
<dbReference type="PANTHER" id="PTHR10953">
    <property type="entry name" value="UBIQUITIN-ACTIVATING ENZYME E1"/>
    <property type="match status" value="1"/>
</dbReference>
<evidence type="ECO:0000256" key="4">
    <source>
        <dbReference type="ARBA" id="ARBA00022786"/>
    </source>
</evidence>
<feature type="region of interest" description="Disordered" evidence="5">
    <location>
        <begin position="467"/>
        <end position="519"/>
    </location>
</feature>
<dbReference type="PANTHER" id="PTHR10953:SF29">
    <property type="entry name" value="NEDD8-ACTIVATING ENZYME E1 REGULATORY SUBUNIT"/>
    <property type="match status" value="1"/>
</dbReference>
<proteinExistence type="inferred from homology"/>
<dbReference type="OrthoDB" id="1708823at2759"/>
<dbReference type="InterPro" id="IPR035985">
    <property type="entry name" value="Ubiquitin-activating_enz"/>
</dbReference>
<dbReference type="GeneID" id="40726122"/>
<dbReference type="PIRSF" id="PIRSF039099">
    <property type="entry name" value="APP-BP1"/>
    <property type="match status" value="1"/>
</dbReference>
<dbReference type="Pfam" id="PF00899">
    <property type="entry name" value="ThiF"/>
    <property type="match status" value="1"/>
</dbReference>
<evidence type="ECO:0000256" key="3">
    <source>
        <dbReference type="ARBA" id="ARBA00015407"/>
    </source>
</evidence>
<feature type="domain" description="THIF-type NAD/FAD binding fold" evidence="6">
    <location>
        <begin position="28"/>
        <end position="162"/>
    </location>
</feature>
<dbReference type="EMBL" id="SRRM01000012">
    <property type="protein sequence ID" value="TKY87646.1"/>
    <property type="molecule type" value="Genomic_DNA"/>
</dbReference>
<dbReference type="Gene3D" id="3.40.50.720">
    <property type="entry name" value="NAD(P)-binding Rossmann-like Domain"/>
    <property type="match status" value="2"/>
</dbReference>
<dbReference type="InterPro" id="IPR000594">
    <property type="entry name" value="ThiF_NAD_FAD-bd"/>
</dbReference>
<dbReference type="RefSeq" id="XP_029739631.1">
    <property type="nucleotide sequence ID" value="XM_029883825.1"/>
</dbReference>
<name>A0A4U7KU48_9BASI</name>
<dbReference type="KEGG" id="sgra:EX895_003227"/>
<keyword evidence="8" id="KW-1185">Reference proteome</keyword>
<gene>
    <name evidence="7" type="ORF">EX895_003227</name>
</gene>
<keyword evidence="4" id="KW-0833">Ubl conjugation pathway</keyword>
<feature type="region of interest" description="Disordered" evidence="5">
    <location>
        <begin position="1"/>
        <end position="27"/>
    </location>
</feature>
<evidence type="ECO:0000256" key="1">
    <source>
        <dbReference type="ARBA" id="ARBA00005032"/>
    </source>
</evidence>
<dbReference type="InterPro" id="IPR030667">
    <property type="entry name" value="APP-BP1"/>
</dbReference>
<dbReference type="AlphaFoldDB" id="A0A4U7KU48"/>
<dbReference type="FunFam" id="3.40.50.720:FF:000475">
    <property type="entry name" value="NEDD8-activating enzyme E1 regulatory subunit"/>
    <property type="match status" value="1"/>
</dbReference>
<comment type="pathway">
    <text evidence="1">Protein modification; protein neddylation.</text>
</comment>